<dbReference type="InterPro" id="IPR000157">
    <property type="entry name" value="TIR_dom"/>
</dbReference>
<dbReference type="Proteomes" id="UP000683360">
    <property type="component" value="Unassembled WGS sequence"/>
</dbReference>
<feature type="region of interest" description="Disordered" evidence="1">
    <location>
        <begin position="270"/>
        <end position="293"/>
    </location>
</feature>
<keyword evidence="4" id="KW-1185">Reference proteome</keyword>
<reference evidence="3" key="1">
    <citation type="submission" date="2021-03" db="EMBL/GenBank/DDBJ databases">
        <authorList>
            <person name="Bekaert M."/>
        </authorList>
    </citation>
    <scope>NUCLEOTIDE SEQUENCE</scope>
</reference>
<dbReference type="OrthoDB" id="10067251at2759"/>
<dbReference type="SUPFAM" id="SSF48371">
    <property type="entry name" value="ARM repeat"/>
    <property type="match status" value="1"/>
</dbReference>
<feature type="region of interest" description="Disordered" evidence="1">
    <location>
        <begin position="1"/>
        <end position="27"/>
    </location>
</feature>
<dbReference type="InterPro" id="IPR016024">
    <property type="entry name" value="ARM-type_fold"/>
</dbReference>
<accession>A0A8S3QSX3</accession>
<feature type="compositionally biased region" description="Polar residues" evidence="1">
    <location>
        <begin position="1"/>
        <end position="12"/>
    </location>
</feature>
<feature type="compositionally biased region" description="Acidic residues" evidence="1">
    <location>
        <begin position="271"/>
        <end position="290"/>
    </location>
</feature>
<evidence type="ECO:0000313" key="3">
    <source>
        <dbReference type="EMBL" id="CAG2198765.1"/>
    </source>
</evidence>
<organism evidence="3 4">
    <name type="scientific">Mytilus edulis</name>
    <name type="common">Blue mussel</name>
    <dbReference type="NCBI Taxonomy" id="6550"/>
    <lineage>
        <taxon>Eukaryota</taxon>
        <taxon>Metazoa</taxon>
        <taxon>Spiralia</taxon>
        <taxon>Lophotrochozoa</taxon>
        <taxon>Mollusca</taxon>
        <taxon>Bivalvia</taxon>
        <taxon>Autobranchia</taxon>
        <taxon>Pteriomorphia</taxon>
        <taxon>Mytilida</taxon>
        <taxon>Mytiloidea</taxon>
        <taxon>Mytilidae</taxon>
        <taxon>Mytilinae</taxon>
        <taxon>Mytilus</taxon>
    </lineage>
</organism>
<sequence>MGCNTSTLSSEWNSEEDASHLDENSSPQSVTSVIQTLILLIEGHFKRSKNNGLTMDFWETAILLCYHFQSILQYQPLTKKLQQWKIPHLKDIEMESEEESGILGSLCGILHNITMFEDNVPKVRAVKCIKAVKPYLESKDNTIRLLCLATLADLVNESESEMIKSNDEIIQFLMLTISMAIDTDNRASWSLVELSRKTYIDQGIIPKGLILKASPLTTGEKSNRFFHRWNNILYNSSFSLMDLLRQEAIHQVNYLYKLRDNLHCRSREQLSDPELDEIQDKEVDNEEDSDTSAKEEEIIIPHFQKRSSWFQNLVNLLHWKMLSTKTKSDVVHLTNLSIVRQVARNDNNKRTVVQHGAVPLLMRIYESGNIEEQRELTNSEEKLLSRGLNFCPIPANINNLQLETDVDQFARRLRLKEHFNRQHKKNLQEAGMNDLEYESDKEDKCIPRFKKKSEWNPPRTQNLEKSDDKEDGSRHIMLSYNWGHQPMVKDIRDVLKNSGIKVWMDMDDMQGSTIKAMAKAVKQADIYYSFIGRIRISTEEKDCTFKNGNELQAGCYFEICFACYVSENPKKDKSDVIISVKKWTAEQVDKWLDDNSLPK</sequence>
<protein>
    <recommendedName>
        <fullName evidence="2">TIR domain-containing protein</fullName>
    </recommendedName>
</protein>
<feature type="domain" description="TIR" evidence="2">
    <location>
        <begin position="476"/>
        <end position="530"/>
    </location>
</feature>
<gene>
    <name evidence="3" type="ORF">MEDL_13513</name>
</gene>
<name>A0A8S3QSX3_MYTED</name>
<evidence type="ECO:0000313" key="4">
    <source>
        <dbReference type="Proteomes" id="UP000683360"/>
    </source>
</evidence>
<comment type="caution">
    <text evidence="3">The sequence shown here is derived from an EMBL/GenBank/DDBJ whole genome shotgun (WGS) entry which is preliminary data.</text>
</comment>
<feature type="region of interest" description="Disordered" evidence="1">
    <location>
        <begin position="448"/>
        <end position="471"/>
    </location>
</feature>
<dbReference type="EMBL" id="CAJPWZ010000698">
    <property type="protein sequence ID" value="CAG2198765.1"/>
    <property type="molecule type" value="Genomic_DNA"/>
</dbReference>
<evidence type="ECO:0000259" key="2">
    <source>
        <dbReference type="Pfam" id="PF13676"/>
    </source>
</evidence>
<evidence type="ECO:0000256" key="1">
    <source>
        <dbReference type="SAM" id="MobiDB-lite"/>
    </source>
</evidence>
<dbReference type="AlphaFoldDB" id="A0A8S3QSX3"/>
<dbReference type="PANTHER" id="PTHR46270:SF2">
    <property type="entry name" value="TIR DOMAIN-CONTAINING PROTEIN"/>
    <property type="match status" value="1"/>
</dbReference>
<dbReference type="GO" id="GO:0007165">
    <property type="term" value="P:signal transduction"/>
    <property type="evidence" value="ECO:0007669"/>
    <property type="project" value="InterPro"/>
</dbReference>
<dbReference type="PANTHER" id="PTHR46270">
    <property type="entry name" value="ARMADILLO-TYPE FOLD-RELATED"/>
    <property type="match status" value="1"/>
</dbReference>
<dbReference type="Pfam" id="PF13676">
    <property type="entry name" value="TIR_2"/>
    <property type="match status" value="1"/>
</dbReference>
<proteinExistence type="predicted"/>
<feature type="compositionally biased region" description="Basic and acidic residues" evidence="1">
    <location>
        <begin position="462"/>
        <end position="471"/>
    </location>
</feature>